<organism evidence="8 9">
    <name type="scientific">Ferrimonas pelagia</name>
    <dbReference type="NCBI Taxonomy" id="1177826"/>
    <lineage>
        <taxon>Bacteria</taxon>
        <taxon>Pseudomonadati</taxon>
        <taxon>Pseudomonadota</taxon>
        <taxon>Gammaproteobacteria</taxon>
        <taxon>Alteromonadales</taxon>
        <taxon>Ferrimonadaceae</taxon>
        <taxon>Ferrimonas</taxon>
    </lineage>
</organism>
<feature type="transmembrane region" description="Helical" evidence="6">
    <location>
        <begin position="367"/>
        <end position="385"/>
    </location>
</feature>
<proteinExistence type="predicted"/>
<comment type="subcellular location">
    <subcellularLocation>
        <location evidence="1">Cell membrane</location>
        <topology evidence="1">Multi-pass membrane protein</topology>
    </subcellularLocation>
</comment>
<feature type="transmembrane region" description="Helical" evidence="6">
    <location>
        <begin position="209"/>
        <end position="228"/>
    </location>
</feature>
<evidence type="ECO:0000256" key="6">
    <source>
        <dbReference type="SAM" id="Phobius"/>
    </source>
</evidence>
<keyword evidence="5 6" id="KW-0472">Membrane</keyword>
<accession>A0ABP9EI44</accession>
<protein>
    <recommendedName>
        <fullName evidence="7">Na+/H+ antiporter NhaC-like C-terminal domain-containing protein</fullName>
    </recommendedName>
</protein>
<name>A0ABP9EI44_9GAMM</name>
<feature type="transmembrane region" description="Helical" evidence="6">
    <location>
        <begin position="77"/>
        <end position="97"/>
    </location>
</feature>
<feature type="transmembrane region" description="Helical" evidence="6">
    <location>
        <begin position="104"/>
        <end position="122"/>
    </location>
</feature>
<evidence type="ECO:0000256" key="2">
    <source>
        <dbReference type="ARBA" id="ARBA00022475"/>
    </source>
</evidence>
<evidence type="ECO:0000256" key="5">
    <source>
        <dbReference type="ARBA" id="ARBA00023136"/>
    </source>
</evidence>
<feature type="domain" description="Na+/H+ antiporter NhaC-like C-terminal" evidence="7">
    <location>
        <begin position="66"/>
        <end position="358"/>
    </location>
</feature>
<dbReference type="PANTHER" id="PTHR43478">
    <property type="entry name" value="NA+/H+ ANTIPORTER-RELATED"/>
    <property type="match status" value="1"/>
</dbReference>
<keyword evidence="9" id="KW-1185">Reference proteome</keyword>
<gene>
    <name evidence="8" type="ORF">GCM10023333_08520</name>
</gene>
<feature type="transmembrane region" description="Helical" evidence="6">
    <location>
        <begin position="249"/>
        <end position="269"/>
    </location>
</feature>
<sequence>MLVGYPAGSSARSARLAVVGVGFLVFIDGIFSCLANGHISRPIVQRYGVPPTQLAYLVDSTASPLCAILPISSWGPYVMTLLAGIPLLTMLPAAAFVEVASANFYAFAALAMALAAAYWGWGFEPVAARQTEVETAGSPWPLLLPLLVLILGSIVLSWLSGWHRSGEVGLLACFASADIGAAMRNACLMALLMALASARALGLRRILQALWQGLQAVAPALGILLLTWMIGRSIDDLGSGELLARWASAYLPVALVLPGLFVLCAVTAFATGSSWGTFALMIPIGAAVASGFSPALILPAVSAVMAGSVFGDHCSPISDTTVISAGASGCEPMQLVLTQLPLAWGAAGAALLGFTLLGLGLPLLWCWLVLLCGGALAVLGCQFWSSRAIRTL</sequence>
<dbReference type="Proteomes" id="UP001499988">
    <property type="component" value="Unassembled WGS sequence"/>
</dbReference>
<keyword evidence="2" id="KW-1003">Cell membrane</keyword>
<feature type="transmembrane region" description="Helical" evidence="6">
    <location>
        <begin position="14"/>
        <end position="34"/>
    </location>
</feature>
<evidence type="ECO:0000256" key="1">
    <source>
        <dbReference type="ARBA" id="ARBA00004651"/>
    </source>
</evidence>
<keyword evidence="4 6" id="KW-1133">Transmembrane helix</keyword>
<dbReference type="EMBL" id="BAABJZ010000009">
    <property type="protein sequence ID" value="GAA4877514.1"/>
    <property type="molecule type" value="Genomic_DNA"/>
</dbReference>
<keyword evidence="3 6" id="KW-0812">Transmembrane</keyword>
<feature type="transmembrane region" description="Helical" evidence="6">
    <location>
        <begin position="275"/>
        <end position="298"/>
    </location>
</feature>
<feature type="transmembrane region" description="Helical" evidence="6">
    <location>
        <begin position="168"/>
        <end position="197"/>
    </location>
</feature>
<evidence type="ECO:0000256" key="4">
    <source>
        <dbReference type="ARBA" id="ARBA00022989"/>
    </source>
</evidence>
<feature type="transmembrane region" description="Helical" evidence="6">
    <location>
        <begin position="342"/>
        <end position="361"/>
    </location>
</feature>
<comment type="caution">
    <text evidence="8">The sequence shown here is derived from an EMBL/GenBank/DDBJ whole genome shotgun (WGS) entry which is preliminary data.</text>
</comment>
<evidence type="ECO:0000313" key="9">
    <source>
        <dbReference type="Proteomes" id="UP001499988"/>
    </source>
</evidence>
<dbReference type="RefSeq" id="WP_345333755.1">
    <property type="nucleotide sequence ID" value="NZ_BAABJZ010000009.1"/>
</dbReference>
<dbReference type="PANTHER" id="PTHR43478:SF3">
    <property type="entry name" value="LYSINE TRANSPORTER LYSW"/>
    <property type="match status" value="1"/>
</dbReference>
<dbReference type="InterPro" id="IPR018461">
    <property type="entry name" value="Na/H_Antiport_NhaC-like_C"/>
</dbReference>
<evidence type="ECO:0000259" key="7">
    <source>
        <dbReference type="Pfam" id="PF03553"/>
    </source>
</evidence>
<evidence type="ECO:0000256" key="3">
    <source>
        <dbReference type="ARBA" id="ARBA00022692"/>
    </source>
</evidence>
<dbReference type="Pfam" id="PF03553">
    <property type="entry name" value="Na_H_antiporter"/>
    <property type="match status" value="1"/>
</dbReference>
<reference evidence="9" key="1">
    <citation type="journal article" date="2019" name="Int. J. Syst. Evol. Microbiol.">
        <title>The Global Catalogue of Microorganisms (GCM) 10K type strain sequencing project: providing services to taxonomists for standard genome sequencing and annotation.</title>
        <authorList>
            <consortium name="The Broad Institute Genomics Platform"/>
            <consortium name="The Broad Institute Genome Sequencing Center for Infectious Disease"/>
            <person name="Wu L."/>
            <person name="Ma J."/>
        </authorList>
    </citation>
    <scope>NUCLEOTIDE SEQUENCE [LARGE SCALE GENOMIC DNA]</scope>
    <source>
        <strain evidence="9">JCM 18401</strain>
    </source>
</reference>
<feature type="transmembrane region" description="Helical" evidence="6">
    <location>
        <begin position="142"/>
        <end position="161"/>
    </location>
</feature>
<evidence type="ECO:0000313" key="8">
    <source>
        <dbReference type="EMBL" id="GAA4877514.1"/>
    </source>
</evidence>